<dbReference type="RefSeq" id="WP_009141730.1">
    <property type="nucleotide sequence ID" value="NZ_JH126471.1"/>
</dbReference>
<feature type="domain" description="Helix-turn-helix type 11" evidence="3">
    <location>
        <begin position="5"/>
        <end position="59"/>
    </location>
</feature>
<reference evidence="4 5" key="1">
    <citation type="submission" date="2011-06" db="EMBL/GenBank/DDBJ databases">
        <title>The Genome Sequence of Collinsella tanakaei YIT 12063.</title>
        <authorList>
            <consortium name="The Broad Institute Genome Sequencing Platform"/>
            <person name="Earl A."/>
            <person name="Ward D."/>
            <person name="Feldgarden M."/>
            <person name="Gevers D."/>
            <person name="Morotomi M."/>
            <person name="Young S.K."/>
            <person name="Zeng Q."/>
            <person name="Gargeya S."/>
            <person name="Fitzgerald M."/>
            <person name="Haas B."/>
            <person name="Abouelleil A."/>
            <person name="Alvarado L."/>
            <person name="Arachchi H.M."/>
            <person name="Berlin A."/>
            <person name="Brown A."/>
            <person name="Chapman S.B."/>
            <person name="Chen Z."/>
            <person name="Dunbar C."/>
            <person name="Freedman E."/>
            <person name="Gearin G."/>
            <person name="Gellesch M."/>
            <person name="Goldberg J."/>
            <person name="Griggs A."/>
            <person name="Gujja S."/>
            <person name="Heiman D."/>
            <person name="Howarth C."/>
            <person name="Larson L."/>
            <person name="Lui A."/>
            <person name="MacDonald P.J.P."/>
            <person name="Mehta T."/>
            <person name="Montmayeur A."/>
            <person name="Murphy C."/>
            <person name="Neiman D."/>
            <person name="Pearson M."/>
            <person name="Priest M."/>
            <person name="Roberts A."/>
            <person name="Saif S."/>
            <person name="Shea T."/>
            <person name="Shenoy N."/>
            <person name="Sisk P."/>
            <person name="Stolte C."/>
            <person name="Sykes S."/>
            <person name="Wortman J."/>
            <person name="Nusbaum C."/>
            <person name="Birren B."/>
        </authorList>
    </citation>
    <scope>NUCLEOTIDE SEQUENCE [LARGE SCALE GENOMIC DNA]</scope>
    <source>
        <strain evidence="4 5">YIT 12063</strain>
    </source>
</reference>
<dbReference type="InterPro" id="IPR036388">
    <property type="entry name" value="WH-like_DNA-bd_sf"/>
</dbReference>
<dbReference type="EMBL" id="ADLS01000022">
    <property type="protein sequence ID" value="EGX69636.1"/>
    <property type="molecule type" value="Genomic_DNA"/>
</dbReference>
<evidence type="ECO:0000259" key="3">
    <source>
        <dbReference type="Pfam" id="PF08279"/>
    </source>
</evidence>
<dbReference type="Proteomes" id="UP000004830">
    <property type="component" value="Unassembled WGS sequence"/>
</dbReference>
<dbReference type="GeneID" id="62759388"/>
<evidence type="ECO:0000256" key="2">
    <source>
        <dbReference type="ARBA" id="ARBA00023163"/>
    </source>
</evidence>
<organism evidence="4 5">
    <name type="scientific">Collinsella tanakaei YIT 12063</name>
    <dbReference type="NCBI Taxonomy" id="742742"/>
    <lineage>
        <taxon>Bacteria</taxon>
        <taxon>Bacillati</taxon>
        <taxon>Actinomycetota</taxon>
        <taxon>Coriobacteriia</taxon>
        <taxon>Coriobacteriales</taxon>
        <taxon>Coriobacteriaceae</taxon>
        <taxon>Collinsella</taxon>
    </lineage>
</organism>
<dbReference type="InterPro" id="IPR013196">
    <property type="entry name" value="HTH_11"/>
</dbReference>
<dbReference type="HOGENOM" id="CLU_1692488_0_0_11"/>
<proteinExistence type="predicted"/>
<dbReference type="STRING" id="742742.HMPREF9452_01696"/>
<evidence type="ECO:0000313" key="5">
    <source>
        <dbReference type="Proteomes" id="UP000004830"/>
    </source>
</evidence>
<dbReference type="OrthoDB" id="3175596at2"/>
<dbReference type="PANTHER" id="PTHR30185:SF18">
    <property type="entry name" value="TRANSCRIPTIONAL REGULATOR MTLR"/>
    <property type="match status" value="1"/>
</dbReference>
<gene>
    <name evidence="4" type="ORF">HMPREF9452_01696</name>
</gene>
<name>G1WK33_9ACTN</name>
<dbReference type="InterPro" id="IPR036390">
    <property type="entry name" value="WH_DNA-bd_sf"/>
</dbReference>
<keyword evidence="5" id="KW-1185">Reference proteome</keyword>
<dbReference type="PANTHER" id="PTHR30185">
    <property type="entry name" value="CRYPTIC BETA-GLUCOSIDE BGL OPERON ANTITERMINATOR"/>
    <property type="match status" value="1"/>
</dbReference>
<dbReference type="Pfam" id="PF08279">
    <property type="entry name" value="HTH_11"/>
    <property type="match status" value="1"/>
</dbReference>
<evidence type="ECO:0000256" key="1">
    <source>
        <dbReference type="ARBA" id="ARBA00023015"/>
    </source>
</evidence>
<keyword evidence="2" id="KW-0804">Transcription</keyword>
<dbReference type="SUPFAM" id="SSF46785">
    <property type="entry name" value="Winged helix' DNA-binding domain"/>
    <property type="match status" value="1"/>
</dbReference>
<dbReference type="eggNOG" id="COG3711">
    <property type="taxonomic scope" value="Bacteria"/>
</dbReference>
<sequence>MAVDRKRGIVRILSDRTSWVTASALAQEMGCSSRTIKTDIMRLNSMHEGLIESGPKGYRLADSAASSRILSNVSPEVPQTAEARKRYILFELLMRHRELSCADLAESLYISLATLDNELVAIKRELPITVCRCGHEAGLSMWKVVHGANVKWLLS</sequence>
<protein>
    <recommendedName>
        <fullName evidence="3">Helix-turn-helix type 11 domain-containing protein</fullName>
    </recommendedName>
</protein>
<dbReference type="Gene3D" id="1.10.10.10">
    <property type="entry name" value="Winged helix-like DNA-binding domain superfamily/Winged helix DNA-binding domain"/>
    <property type="match status" value="1"/>
</dbReference>
<dbReference type="InterPro" id="IPR050661">
    <property type="entry name" value="BglG_antiterminators"/>
</dbReference>
<comment type="caution">
    <text evidence="4">The sequence shown here is derived from an EMBL/GenBank/DDBJ whole genome shotgun (WGS) entry which is preliminary data.</text>
</comment>
<keyword evidence="1" id="KW-0805">Transcription regulation</keyword>
<accession>G1WK33</accession>
<dbReference type="AlphaFoldDB" id="G1WK33"/>
<evidence type="ECO:0000313" key="4">
    <source>
        <dbReference type="EMBL" id="EGX69636.1"/>
    </source>
</evidence>